<keyword evidence="3" id="KW-1185">Reference proteome</keyword>
<feature type="transmembrane region" description="Helical" evidence="1">
    <location>
        <begin position="12"/>
        <end position="29"/>
    </location>
</feature>
<keyword evidence="1" id="KW-0812">Transmembrane</keyword>
<evidence type="ECO:0000313" key="3">
    <source>
        <dbReference type="Proteomes" id="UP001201873"/>
    </source>
</evidence>
<evidence type="ECO:0000313" key="2">
    <source>
        <dbReference type="EMBL" id="MCK9874486.1"/>
    </source>
</evidence>
<organism evidence="2 3">
    <name type="scientific">Frankia umida</name>
    <dbReference type="NCBI Taxonomy" id="573489"/>
    <lineage>
        <taxon>Bacteria</taxon>
        <taxon>Bacillati</taxon>
        <taxon>Actinomycetota</taxon>
        <taxon>Actinomycetes</taxon>
        <taxon>Frankiales</taxon>
        <taxon>Frankiaceae</taxon>
        <taxon>Frankia</taxon>
    </lineage>
</organism>
<sequence>MNVHTELYTTVAQVLPVFLLALMWDSAYLDRLRAQHRPRRGGPQPGYFWTKPRVRLFILGVTVAVMCTVLLTVLVLAGAVADSAPVRAVVVVGLVLAMAVLAFRIFVDVLTATRLDPPAGDNGGDTG</sequence>
<protein>
    <recommendedName>
        <fullName evidence="4">Integral membrane protein</fullName>
    </recommendedName>
</protein>
<accession>A0ABT0JSH4</accession>
<feature type="transmembrane region" description="Helical" evidence="1">
    <location>
        <begin position="56"/>
        <end position="80"/>
    </location>
</feature>
<dbReference type="RefSeq" id="WP_248823127.1">
    <property type="nucleotide sequence ID" value="NZ_JALKFT010000001.1"/>
</dbReference>
<evidence type="ECO:0000256" key="1">
    <source>
        <dbReference type="SAM" id="Phobius"/>
    </source>
</evidence>
<dbReference type="Proteomes" id="UP001201873">
    <property type="component" value="Unassembled WGS sequence"/>
</dbReference>
<keyword evidence="1" id="KW-0472">Membrane</keyword>
<dbReference type="EMBL" id="JALKFT010000001">
    <property type="protein sequence ID" value="MCK9874486.1"/>
    <property type="molecule type" value="Genomic_DNA"/>
</dbReference>
<feature type="transmembrane region" description="Helical" evidence="1">
    <location>
        <begin position="86"/>
        <end position="107"/>
    </location>
</feature>
<gene>
    <name evidence="2" type="ORF">MXD59_01595</name>
</gene>
<comment type="caution">
    <text evidence="2">The sequence shown here is derived from an EMBL/GenBank/DDBJ whole genome shotgun (WGS) entry which is preliminary data.</text>
</comment>
<reference evidence="2 3" key="1">
    <citation type="submission" date="2022-04" db="EMBL/GenBank/DDBJ databases">
        <title>Genome diversity in the genus Frankia.</title>
        <authorList>
            <person name="Carlos-Shanley C."/>
            <person name="Hahn D."/>
        </authorList>
    </citation>
    <scope>NUCLEOTIDE SEQUENCE [LARGE SCALE GENOMIC DNA]</scope>
    <source>
        <strain evidence="2 3">Ag45/Mut15</strain>
    </source>
</reference>
<keyword evidence="1" id="KW-1133">Transmembrane helix</keyword>
<proteinExistence type="predicted"/>
<name>A0ABT0JSH4_9ACTN</name>
<evidence type="ECO:0008006" key="4">
    <source>
        <dbReference type="Google" id="ProtNLM"/>
    </source>
</evidence>